<feature type="region of interest" description="Disordered" evidence="1">
    <location>
        <begin position="1"/>
        <end position="127"/>
    </location>
</feature>
<evidence type="ECO:0000313" key="2">
    <source>
        <dbReference type="EMBL" id="CAD0201104.1"/>
    </source>
</evidence>
<dbReference type="Proteomes" id="UP001154114">
    <property type="component" value="Chromosome 14"/>
</dbReference>
<organism evidence="2 3">
    <name type="scientific">Chrysodeixis includens</name>
    <name type="common">Soybean looper</name>
    <name type="synonym">Pseudoplusia includens</name>
    <dbReference type="NCBI Taxonomy" id="689277"/>
    <lineage>
        <taxon>Eukaryota</taxon>
        <taxon>Metazoa</taxon>
        <taxon>Ecdysozoa</taxon>
        <taxon>Arthropoda</taxon>
        <taxon>Hexapoda</taxon>
        <taxon>Insecta</taxon>
        <taxon>Pterygota</taxon>
        <taxon>Neoptera</taxon>
        <taxon>Endopterygota</taxon>
        <taxon>Lepidoptera</taxon>
        <taxon>Glossata</taxon>
        <taxon>Ditrysia</taxon>
        <taxon>Noctuoidea</taxon>
        <taxon>Noctuidae</taxon>
        <taxon>Plusiinae</taxon>
        <taxon>Chrysodeixis</taxon>
    </lineage>
</organism>
<accession>A0A9N8Q0Q1</accession>
<evidence type="ECO:0000313" key="3">
    <source>
        <dbReference type="Proteomes" id="UP001154114"/>
    </source>
</evidence>
<sequence>MNECDTARPPREWRQPWSRQTVSSGGAHVRSPRAADSDWGPAAGAGRARRAAAGPRRPRPEREARAQEAQPPTNNNYPSRERISKIHLQSSEKNAGSHPASSPPRCPSSRSLPPEGPRAPLGRSHAA</sequence>
<dbReference type="AlphaFoldDB" id="A0A9N8Q0Q1"/>
<gene>
    <name evidence="2" type="ORF">CINC_LOCUS2782</name>
</gene>
<feature type="compositionally biased region" description="Low complexity" evidence="1">
    <location>
        <begin position="40"/>
        <end position="55"/>
    </location>
</feature>
<dbReference type="EMBL" id="LR824017">
    <property type="protein sequence ID" value="CAD0201104.1"/>
    <property type="molecule type" value="Genomic_DNA"/>
</dbReference>
<reference evidence="2" key="1">
    <citation type="submission" date="2021-12" db="EMBL/GenBank/DDBJ databases">
        <authorList>
            <person name="King R."/>
        </authorList>
    </citation>
    <scope>NUCLEOTIDE SEQUENCE</scope>
</reference>
<feature type="compositionally biased region" description="Basic and acidic residues" evidence="1">
    <location>
        <begin position="1"/>
        <end position="14"/>
    </location>
</feature>
<name>A0A9N8Q0Q1_CHRIL</name>
<protein>
    <submittedName>
        <fullName evidence="2">Uncharacterized protein</fullName>
    </submittedName>
</protein>
<proteinExistence type="predicted"/>
<keyword evidence="3" id="KW-1185">Reference proteome</keyword>
<evidence type="ECO:0000256" key="1">
    <source>
        <dbReference type="SAM" id="MobiDB-lite"/>
    </source>
</evidence>